<feature type="transmembrane region" description="Helical" evidence="1">
    <location>
        <begin position="286"/>
        <end position="311"/>
    </location>
</feature>
<dbReference type="Pfam" id="PF05795">
    <property type="entry name" value="Plasmodium_Vir"/>
    <property type="match status" value="1"/>
</dbReference>
<evidence type="ECO:0000256" key="1">
    <source>
        <dbReference type="SAM" id="Phobius"/>
    </source>
</evidence>
<dbReference type="Proteomes" id="UP000078560">
    <property type="component" value="Unassembled WGS sequence"/>
</dbReference>
<gene>
    <name evidence="2" type="ORF">POVCU2_0091130</name>
</gene>
<name>A0A1A8WRC6_PLAOA</name>
<organism evidence="2 3">
    <name type="scientific">Plasmodium ovale curtisi</name>
    <dbReference type="NCBI Taxonomy" id="864141"/>
    <lineage>
        <taxon>Eukaryota</taxon>
        <taxon>Sar</taxon>
        <taxon>Alveolata</taxon>
        <taxon>Apicomplexa</taxon>
        <taxon>Aconoidasida</taxon>
        <taxon>Haemosporida</taxon>
        <taxon>Plasmodiidae</taxon>
        <taxon>Plasmodium</taxon>
        <taxon>Plasmodium (Plasmodium)</taxon>
    </lineage>
</organism>
<dbReference type="EMBL" id="FLQU01001890">
    <property type="protein sequence ID" value="SBS94858.1"/>
    <property type="molecule type" value="Genomic_DNA"/>
</dbReference>
<sequence>MATIITDSFFRDWETSHMYLLNLPLYRIYRHFNRYYNIKKKGNAVCDRYIESNLSHASDTLSICRGIELILENSNYRMSFNNGVTINKYCEYTSYFLYDKLINSGTYIHVNELYEALKHAKKVYRLDDKTCDIINFDIDKEKFEKKKELYFHSEILHWIKWHSSHNLGEFLYNTYFSECANSYREITNDQECKYIPSCEKELRIFQEKFNETKEFLKGKSIHIKEDDIQLHEKHKCLSEKEKVKTAGKESQGFPSLAEIAIIRGDSNTETFSVDGSNPITDKTLGIALGIIPGIFLLFLIVYKFTPFGFIFRGKIRKTKEKINEEFKNDELITNTPEYENINLYNDMYNIQYQNARNN</sequence>
<reference evidence="3" key="1">
    <citation type="submission" date="2016-05" db="EMBL/GenBank/DDBJ databases">
        <authorList>
            <person name="Naeem Raeece"/>
        </authorList>
    </citation>
    <scope>NUCLEOTIDE SEQUENCE [LARGE SCALE GENOMIC DNA]</scope>
</reference>
<keyword evidence="1" id="KW-0472">Membrane</keyword>
<dbReference type="AlphaFoldDB" id="A0A1A8WRC6"/>
<dbReference type="InterPro" id="IPR008780">
    <property type="entry name" value="Plasmodium_Vir"/>
</dbReference>
<keyword evidence="1" id="KW-0812">Transmembrane</keyword>
<evidence type="ECO:0000313" key="3">
    <source>
        <dbReference type="Proteomes" id="UP000078560"/>
    </source>
</evidence>
<keyword evidence="1" id="KW-1133">Transmembrane helix</keyword>
<evidence type="ECO:0000313" key="2">
    <source>
        <dbReference type="EMBL" id="SBS94858.1"/>
    </source>
</evidence>
<protein>
    <submittedName>
        <fullName evidence="2">PIR Superfamily Protein</fullName>
    </submittedName>
</protein>
<accession>A0A1A8WRC6</accession>
<proteinExistence type="predicted"/>